<gene>
    <name evidence="1" type="ORF">UFOVP394_40</name>
</gene>
<evidence type="ECO:0000313" key="1">
    <source>
        <dbReference type="EMBL" id="CAB5224252.1"/>
    </source>
</evidence>
<organism evidence="1">
    <name type="scientific">uncultured Caudovirales phage</name>
    <dbReference type="NCBI Taxonomy" id="2100421"/>
    <lineage>
        <taxon>Viruses</taxon>
        <taxon>Duplodnaviria</taxon>
        <taxon>Heunggongvirae</taxon>
        <taxon>Uroviricota</taxon>
        <taxon>Caudoviricetes</taxon>
        <taxon>Peduoviridae</taxon>
        <taxon>Maltschvirus</taxon>
        <taxon>Maltschvirus maltsch</taxon>
    </lineage>
</organism>
<name>A0A6J7X163_9CAUD</name>
<accession>A0A6J7X163</accession>
<sequence length="86" mass="8802">MGYTAGNIAVRTKAAKAIAAAWNIDGFVASTTNGCTAIVAPAATIEDAALVVALVELTHTINFAKFVDARQVVEITAIAGTNQAVR</sequence>
<protein>
    <submittedName>
        <fullName evidence="1">Uncharacterized protein</fullName>
    </submittedName>
</protein>
<proteinExistence type="predicted"/>
<reference evidence="1" key="1">
    <citation type="submission" date="2020-05" db="EMBL/GenBank/DDBJ databases">
        <authorList>
            <person name="Chiriac C."/>
            <person name="Salcher M."/>
            <person name="Ghai R."/>
            <person name="Kavagutti S V."/>
        </authorList>
    </citation>
    <scope>NUCLEOTIDE SEQUENCE</scope>
</reference>
<dbReference type="EMBL" id="LR798333">
    <property type="protein sequence ID" value="CAB5224252.1"/>
    <property type="molecule type" value="Genomic_DNA"/>
</dbReference>